<dbReference type="OrthoDB" id="2015260at2759"/>
<reference evidence="4 5" key="1">
    <citation type="journal article" date="2016" name="Sci. Rep.">
        <title>The genome sequence of the outbreeding globe artichoke constructed de novo incorporating a phase-aware low-pass sequencing strategy of F1 progeny.</title>
        <authorList>
            <person name="Scaglione D."/>
            <person name="Reyes-Chin-Wo S."/>
            <person name="Acquadro A."/>
            <person name="Froenicke L."/>
            <person name="Portis E."/>
            <person name="Beitel C."/>
            <person name="Tirone M."/>
            <person name="Mauro R."/>
            <person name="Lo Monaco A."/>
            <person name="Mauromicale G."/>
            <person name="Faccioli P."/>
            <person name="Cattivelli L."/>
            <person name="Rieseberg L."/>
            <person name="Michelmore R."/>
            <person name="Lanteri S."/>
        </authorList>
    </citation>
    <scope>NUCLEOTIDE SEQUENCE [LARGE SCALE GENOMIC DNA]</scope>
    <source>
        <strain evidence="4">2C</strain>
    </source>
</reference>
<keyword evidence="2" id="KW-0325">Glycoprotein</keyword>
<dbReference type="Gene3D" id="2.60.40.420">
    <property type="entry name" value="Cupredoxins - blue copper proteins"/>
    <property type="match status" value="1"/>
</dbReference>
<dbReference type="GO" id="GO:0005886">
    <property type="term" value="C:plasma membrane"/>
    <property type="evidence" value="ECO:0007669"/>
    <property type="project" value="TreeGrafter"/>
</dbReference>
<evidence type="ECO:0000313" key="4">
    <source>
        <dbReference type="EMBL" id="KVI09637.1"/>
    </source>
</evidence>
<dbReference type="InterPro" id="IPR008972">
    <property type="entry name" value="Cupredoxin"/>
</dbReference>
<comment type="caution">
    <text evidence="4">The sequence shown here is derived from an EMBL/GenBank/DDBJ whole genome shotgun (WGS) entry which is preliminary data.</text>
</comment>
<dbReference type="PROSITE" id="PS51485">
    <property type="entry name" value="PHYTOCYANIN"/>
    <property type="match status" value="1"/>
</dbReference>
<dbReference type="PANTHER" id="PTHR33021">
    <property type="entry name" value="BLUE COPPER PROTEIN"/>
    <property type="match status" value="1"/>
</dbReference>
<dbReference type="Gramene" id="KVI09637">
    <property type="protein sequence ID" value="KVI09637"/>
    <property type="gene ID" value="Ccrd_012019"/>
</dbReference>
<accession>A0A103YIG8</accession>
<dbReference type="PANTHER" id="PTHR33021:SF288">
    <property type="entry name" value="OS03G0648500 PROTEIN"/>
    <property type="match status" value="1"/>
</dbReference>
<dbReference type="STRING" id="59895.A0A103YIG8"/>
<dbReference type="EMBL" id="LEKV01001051">
    <property type="protein sequence ID" value="KVI09637.1"/>
    <property type="molecule type" value="Genomic_DNA"/>
</dbReference>
<dbReference type="OMA" id="WEYPENI"/>
<organism evidence="4 5">
    <name type="scientific">Cynara cardunculus var. scolymus</name>
    <name type="common">Globe artichoke</name>
    <name type="synonym">Cynara scolymus</name>
    <dbReference type="NCBI Taxonomy" id="59895"/>
    <lineage>
        <taxon>Eukaryota</taxon>
        <taxon>Viridiplantae</taxon>
        <taxon>Streptophyta</taxon>
        <taxon>Embryophyta</taxon>
        <taxon>Tracheophyta</taxon>
        <taxon>Spermatophyta</taxon>
        <taxon>Magnoliopsida</taxon>
        <taxon>eudicotyledons</taxon>
        <taxon>Gunneridae</taxon>
        <taxon>Pentapetalae</taxon>
        <taxon>asterids</taxon>
        <taxon>campanulids</taxon>
        <taxon>Asterales</taxon>
        <taxon>Asteraceae</taxon>
        <taxon>Carduoideae</taxon>
        <taxon>Cardueae</taxon>
        <taxon>Carduinae</taxon>
        <taxon>Cynara</taxon>
    </lineage>
</organism>
<feature type="domain" description="Phytocyanin" evidence="3">
    <location>
        <begin position="43"/>
        <end position="144"/>
    </location>
</feature>
<evidence type="ECO:0000259" key="3">
    <source>
        <dbReference type="PROSITE" id="PS51485"/>
    </source>
</evidence>
<name>A0A103YIG8_CYNCS</name>
<dbReference type="Pfam" id="PF02298">
    <property type="entry name" value="Cu_bind_like"/>
    <property type="match status" value="1"/>
</dbReference>
<evidence type="ECO:0000313" key="5">
    <source>
        <dbReference type="Proteomes" id="UP000243975"/>
    </source>
</evidence>
<keyword evidence="5" id="KW-1185">Reference proteome</keyword>
<dbReference type="SUPFAM" id="SSF49503">
    <property type="entry name" value="Cupredoxins"/>
    <property type="match status" value="1"/>
</dbReference>
<sequence>MHSLLPWMRRPMVAHCRHRFSKTAILVPLALILVLFTAVVGGKKHIVGGSIWSIPPSKNFYNNWSSSQSFHPGDILHFEFESQMYNVLQVSYGQYARCEWEYPENIYSDGPALVSLTKTGELYFTCSIFNYCLLGLKMIVDVTPSPPPPQP</sequence>
<dbReference type="InterPro" id="IPR039391">
    <property type="entry name" value="Phytocyanin-like"/>
</dbReference>
<evidence type="ECO:0000256" key="1">
    <source>
        <dbReference type="ARBA" id="ARBA00023157"/>
    </source>
</evidence>
<dbReference type="AlphaFoldDB" id="A0A103YIG8"/>
<dbReference type="FunFam" id="2.60.40.420:FF:000034">
    <property type="entry name" value="Cupredoxin superfamily protein"/>
    <property type="match status" value="1"/>
</dbReference>
<protein>
    <submittedName>
        <fullName evidence="4">Cupredoxin</fullName>
    </submittedName>
</protein>
<gene>
    <name evidence="4" type="ORF">Ccrd_012019</name>
</gene>
<dbReference type="InterPro" id="IPR003245">
    <property type="entry name" value="Phytocyanin_dom"/>
</dbReference>
<dbReference type="GO" id="GO:0009055">
    <property type="term" value="F:electron transfer activity"/>
    <property type="evidence" value="ECO:0007669"/>
    <property type="project" value="InterPro"/>
</dbReference>
<evidence type="ECO:0000256" key="2">
    <source>
        <dbReference type="ARBA" id="ARBA00023180"/>
    </source>
</evidence>
<dbReference type="Proteomes" id="UP000243975">
    <property type="component" value="Unassembled WGS sequence"/>
</dbReference>
<proteinExistence type="predicted"/>
<keyword evidence="1" id="KW-1015">Disulfide bond</keyword>